<evidence type="ECO:0000256" key="2">
    <source>
        <dbReference type="ARBA" id="ARBA00023027"/>
    </source>
</evidence>
<proteinExistence type="predicted"/>
<gene>
    <name evidence="4" type="ORF">F0L16_13850</name>
</gene>
<dbReference type="STRING" id="880156.AM629_06220"/>
<dbReference type="Proteomes" id="UP000322184">
    <property type="component" value="Unassembled WGS sequence"/>
</dbReference>
<dbReference type="GO" id="GO:0046872">
    <property type="term" value="F:metal ion binding"/>
    <property type="evidence" value="ECO:0007669"/>
    <property type="project" value="UniProtKB-KW"/>
</dbReference>
<dbReference type="InterPro" id="IPR050071">
    <property type="entry name" value="Dehydroquinate_synthase"/>
</dbReference>
<dbReference type="OrthoDB" id="9806583at2"/>
<dbReference type="PANTHER" id="PTHR43622">
    <property type="entry name" value="3-DEHYDROQUINATE SYNTHASE"/>
    <property type="match status" value="1"/>
</dbReference>
<dbReference type="Pfam" id="PF01761">
    <property type="entry name" value="DHQ_synthase"/>
    <property type="match status" value="1"/>
</dbReference>
<evidence type="ECO:0000259" key="3">
    <source>
        <dbReference type="Pfam" id="PF01761"/>
    </source>
</evidence>
<keyword evidence="1" id="KW-0479">Metal-binding</keyword>
<comment type="caution">
    <text evidence="4">The sequence shown here is derived from an EMBL/GenBank/DDBJ whole genome shotgun (WGS) entry which is preliminary data.</text>
</comment>
<sequence length="122" mass="13318">MKRLLSQRVLHMLLLLLFRGIRLVHIPTTLLAMSDSVISLKQAVNMPQGKNLIGCFHTPEAVFADTAFLLTLPTQHLRSGLCEIIKNVLTLEVSQEVDSVSPAAEVRGTHQGAGVLTHRDAG</sequence>
<dbReference type="Gene3D" id="3.40.50.1970">
    <property type="match status" value="1"/>
</dbReference>
<reference evidence="4 5" key="1">
    <citation type="submission" date="2019-09" db="EMBL/GenBank/DDBJ databases">
        <title>Whole genome sequence of Photorhabdus heterorhabditis strain ETL (Enterobacteriales: Enterobacteriaceae) a bacterial symbiont of Heterorhabditis zealandica strain ETL (Rhabditida: Heterorhabditidae).</title>
        <authorList>
            <person name="Lulamba T.E."/>
            <person name="Serepa-Dlamini M.H."/>
        </authorList>
    </citation>
    <scope>NUCLEOTIDE SEQUENCE [LARGE SCALE GENOMIC DNA]</scope>
    <source>
        <strain evidence="4 5">ETL</strain>
    </source>
</reference>
<name>A0A5B0WHF8_9GAMM</name>
<dbReference type="GO" id="GO:0003856">
    <property type="term" value="F:3-dehydroquinate synthase activity"/>
    <property type="evidence" value="ECO:0007669"/>
    <property type="project" value="TreeGrafter"/>
</dbReference>
<dbReference type="InterPro" id="IPR030960">
    <property type="entry name" value="DHQS/DOIS_N"/>
</dbReference>
<dbReference type="EMBL" id="VTUW01000026">
    <property type="protein sequence ID" value="KAA1186413.1"/>
    <property type="molecule type" value="Genomic_DNA"/>
</dbReference>
<dbReference type="PANTHER" id="PTHR43622:SF1">
    <property type="entry name" value="3-DEHYDROQUINATE SYNTHASE"/>
    <property type="match status" value="1"/>
</dbReference>
<keyword evidence="2" id="KW-0520">NAD</keyword>
<feature type="domain" description="3-dehydroquinate synthase N-terminal" evidence="3">
    <location>
        <begin position="18"/>
        <end position="78"/>
    </location>
</feature>
<organism evidence="4 5">
    <name type="scientific">Photorhabdus heterorhabditis</name>
    <dbReference type="NCBI Taxonomy" id="880156"/>
    <lineage>
        <taxon>Bacteria</taxon>
        <taxon>Pseudomonadati</taxon>
        <taxon>Pseudomonadota</taxon>
        <taxon>Gammaproteobacteria</taxon>
        <taxon>Enterobacterales</taxon>
        <taxon>Morganellaceae</taxon>
        <taxon>Photorhabdus</taxon>
    </lineage>
</organism>
<evidence type="ECO:0000313" key="5">
    <source>
        <dbReference type="Proteomes" id="UP000322184"/>
    </source>
</evidence>
<dbReference type="AlphaFoldDB" id="A0A5B0WHF8"/>
<evidence type="ECO:0000313" key="4">
    <source>
        <dbReference type="EMBL" id="KAA1186413.1"/>
    </source>
</evidence>
<evidence type="ECO:0000256" key="1">
    <source>
        <dbReference type="ARBA" id="ARBA00022723"/>
    </source>
</evidence>
<accession>A0A5B0WHF8</accession>
<dbReference type="SUPFAM" id="SSF56796">
    <property type="entry name" value="Dehydroquinate synthase-like"/>
    <property type="match status" value="1"/>
</dbReference>
<protein>
    <recommendedName>
        <fullName evidence="3">3-dehydroquinate synthase N-terminal domain-containing protein</fullName>
    </recommendedName>
</protein>